<dbReference type="InterPro" id="IPR036388">
    <property type="entry name" value="WH-like_DNA-bd_sf"/>
</dbReference>
<dbReference type="InterPro" id="IPR002514">
    <property type="entry name" value="Transposase_8"/>
</dbReference>
<name>A0A0F9G7W6_9ZZZZ</name>
<dbReference type="Pfam" id="PF01527">
    <property type="entry name" value="HTH_Tnp_1"/>
    <property type="match status" value="1"/>
</dbReference>
<dbReference type="PANTHER" id="PTHR37936:SF3">
    <property type="entry name" value="TRANSPOSASE INSC FOR INSERTION ELEMENT IS2A-RELATED"/>
    <property type="match status" value="1"/>
</dbReference>
<dbReference type="InterPro" id="IPR010921">
    <property type="entry name" value="Trp_repressor/repl_initiator"/>
</dbReference>
<dbReference type="EMBL" id="LAZR01018843">
    <property type="protein sequence ID" value="KKL94763.1"/>
    <property type="molecule type" value="Genomic_DNA"/>
</dbReference>
<accession>A0A0F9G7W6</accession>
<dbReference type="GO" id="GO:0043565">
    <property type="term" value="F:sequence-specific DNA binding"/>
    <property type="evidence" value="ECO:0007669"/>
    <property type="project" value="InterPro"/>
</dbReference>
<dbReference type="AlphaFoldDB" id="A0A0F9G7W6"/>
<gene>
    <name evidence="1" type="ORF">LCGC14_1861400</name>
</gene>
<proteinExistence type="predicted"/>
<sequence length="122" mass="14236">MRHEVIVGVERRRRWREEEKLSILEKVGLNGATVSDVARCHDITRQHIYQWRQELRRKGVLPRTSETVFLPLPSPSREEPGQSRDRQHLEIEIVLGNGRKLRCASDLPLERVQQLIRAVEAA</sequence>
<dbReference type="NCBIfam" id="NF047595">
    <property type="entry name" value="IS66_ISRel24_TnpA"/>
    <property type="match status" value="1"/>
</dbReference>
<dbReference type="GO" id="GO:0006313">
    <property type="term" value="P:DNA transposition"/>
    <property type="evidence" value="ECO:0007669"/>
    <property type="project" value="InterPro"/>
</dbReference>
<dbReference type="SUPFAM" id="SSF48295">
    <property type="entry name" value="TrpR-like"/>
    <property type="match status" value="1"/>
</dbReference>
<dbReference type="Gene3D" id="1.10.10.10">
    <property type="entry name" value="Winged helix-like DNA-binding domain superfamily/Winged helix DNA-binding domain"/>
    <property type="match status" value="1"/>
</dbReference>
<organism evidence="1">
    <name type="scientific">marine sediment metagenome</name>
    <dbReference type="NCBI Taxonomy" id="412755"/>
    <lineage>
        <taxon>unclassified sequences</taxon>
        <taxon>metagenomes</taxon>
        <taxon>ecological metagenomes</taxon>
    </lineage>
</organism>
<protein>
    <recommendedName>
        <fullName evidence="2">Transposase</fullName>
    </recommendedName>
</protein>
<evidence type="ECO:0000313" key="1">
    <source>
        <dbReference type="EMBL" id="KKL94763.1"/>
    </source>
</evidence>
<evidence type="ECO:0008006" key="2">
    <source>
        <dbReference type="Google" id="ProtNLM"/>
    </source>
</evidence>
<dbReference type="PANTHER" id="PTHR37936">
    <property type="entry name" value="TRANSPOSASE INSC FOR INSERTION ELEMENT IS2A-RELATED"/>
    <property type="match status" value="1"/>
</dbReference>
<reference evidence="1" key="1">
    <citation type="journal article" date="2015" name="Nature">
        <title>Complex archaea that bridge the gap between prokaryotes and eukaryotes.</title>
        <authorList>
            <person name="Spang A."/>
            <person name="Saw J.H."/>
            <person name="Jorgensen S.L."/>
            <person name="Zaremba-Niedzwiedzka K."/>
            <person name="Martijn J."/>
            <person name="Lind A.E."/>
            <person name="van Eijk R."/>
            <person name="Schleper C."/>
            <person name="Guy L."/>
            <person name="Ettema T.J."/>
        </authorList>
    </citation>
    <scope>NUCLEOTIDE SEQUENCE</scope>
</reference>
<dbReference type="GO" id="GO:0004803">
    <property type="term" value="F:transposase activity"/>
    <property type="evidence" value="ECO:0007669"/>
    <property type="project" value="InterPro"/>
</dbReference>
<comment type="caution">
    <text evidence="1">The sequence shown here is derived from an EMBL/GenBank/DDBJ whole genome shotgun (WGS) entry which is preliminary data.</text>
</comment>